<keyword evidence="3" id="KW-1185">Reference proteome</keyword>
<organism evidence="2 3">
    <name type="scientific">Plasmopara halstedii</name>
    <name type="common">Downy mildew of sunflower</name>
    <dbReference type="NCBI Taxonomy" id="4781"/>
    <lineage>
        <taxon>Eukaryota</taxon>
        <taxon>Sar</taxon>
        <taxon>Stramenopiles</taxon>
        <taxon>Oomycota</taxon>
        <taxon>Peronosporomycetes</taxon>
        <taxon>Peronosporales</taxon>
        <taxon>Peronosporaceae</taxon>
        <taxon>Plasmopara</taxon>
    </lineage>
</organism>
<proteinExistence type="predicted"/>
<feature type="compositionally biased region" description="Basic and acidic residues" evidence="1">
    <location>
        <begin position="517"/>
        <end position="536"/>
    </location>
</feature>
<dbReference type="EMBL" id="CCYD01000409">
    <property type="protein sequence ID" value="CEG39269.1"/>
    <property type="molecule type" value="Genomic_DNA"/>
</dbReference>
<sequence>MSVSLNDAKSNTNHAYKTLEESQDKKNERLEIKDTSLQHFKSQKETEEDANQKDENQEKKKKHEVASSETICENSEEASENQMKMNDTENDEMQQVDGNDATEVPPAKDTQLRRNYLQRIYRQLQSTHPTQDDAKTRQLATNMEMETCQNAATRNQYITAMEHAIHKLMEFELEQTNDTQGFESIQSHTFEYVQALAKAQEQNTLNACDHSGGFSTPRSTTSFQSLMGQQFSNTESHQGNQLNGFKQMDNIPHSSLDTSFYPPPWNVSFSNELHNRIEETTCRNMMETRQDPHLQQSKPNQSRVTTFQDFSAQIQHLDKSILIELLWNQRNALARWQHQAKQLEFQLQNVTNNFETTSFTSPMGKFVNPHVSAEAEVHRSRDRHTLRMAQQQRMTTYSYGHSWISNASDKWEKNAQTYWERVRALKVASNEKLRTALRALAHHTAPPNSIYSIKAQSMMQNIVLVLNILNEQPSSVQPRKFDVLDSIERFMQMSVNPIVQKVQSSVESRGSVASHTSKGDSRDSKTEKEFNSRYSEEITSQEMESKDILTSGMNSSNDLMNEFNESSNVLKGDQMMTRLKSPVDEVRSASLSSEMKPRESSNKRMEENVDETLNEFSELADINFEDPNILEKEYHSFHVKCEKDEM</sequence>
<feature type="compositionally biased region" description="Polar residues" evidence="1">
    <location>
        <begin position="1"/>
        <end position="15"/>
    </location>
</feature>
<dbReference type="GeneID" id="36404375"/>
<feature type="compositionally biased region" description="Polar residues" evidence="1">
    <location>
        <begin position="502"/>
        <end position="516"/>
    </location>
</feature>
<evidence type="ECO:0000313" key="2">
    <source>
        <dbReference type="EMBL" id="CEG39269.1"/>
    </source>
</evidence>
<evidence type="ECO:0000256" key="1">
    <source>
        <dbReference type="SAM" id="MobiDB-lite"/>
    </source>
</evidence>
<feature type="region of interest" description="Disordered" evidence="1">
    <location>
        <begin position="583"/>
        <end position="606"/>
    </location>
</feature>
<reference evidence="3" key="1">
    <citation type="submission" date="2014-09" db="EMBL/GenBank/DDBJ databases">
        <authorList>
            <person name="Sharma Rahul"/>
            <person name="Thines Marco"/>
        </authorList>
    </citation>
    <scope>NUCLEOTIDE SEQUENCE [LARGE SCALE GENOMIC DNA]</scope>
</reference>
<feature type="compositionally biased region" description="Basic and acidic residues" evidence="1">
    <location>
        <begin position="17"/>
        <end position="58"/>
    </location>
</feature>
<dbReference type="AlphaFoldDB" id="A0A0P1AEN9"/>
<feature type="region of interest" description="Disordered" evidence="1">
    <location>
        <begin position="502"/>
        <end position="545"/>
    </location>
</feature>
<name>A0A0P1AEN9_PLAHL</name>
<dbReference type="OrthoDB" id="168362at2759"/>
<feature type="region of interest" description="Disordered" evidence="1">
    <location>
        <begin position="1"/>
        <end position="83"/>
    </location>
</feature>
<dbReference type="Proteomes" id="UP000054928">
    <property type="component" value="Unassembled WGS sequence"/>
</dbReference>
<dbReference type="OMA" id="MEMETCQ"/>
<dbReference type="RefSeq" id="XP_024575638.1">
    <property type="nucleotide sequence ID" value="XM_024724797.1"/>
</dbReference>
<evidence type="ECO:0000313" key="3">
    <source>
        <dbReference type="Proteomes" id="UP000054928"/>
    </source>
</evidence>
<accession>A0A0P1AEN9</accession>
<feature type="compositionally biased region" description="Basic and acidic residues" evidence="1">
    <location>
        <begin position="595"/>
        <end position="606"/>
    </location>
</feature>
<protein>
    <submittedName>
        <fullName evidence="2">Uncharacterized protein</fullName>
    </submittedName>
</protein>